<dbReference type="AlphaFoldDB" id="A0AA85JTT2"/>
<protein>
    <recommendedName>
        <fullName evidence="3">RRM domain-containing protein</fullName>
    </recommendedName>
</protein>
<dbReference type="Proteomes" id="UP000050795">
    <property type="component" value="Unassembled WGS sequence"/>
</dbReference>
<sequence>MTSNLQKDTTLTKIFVGGLPYHTTDESLRCFFDQFGPIDEAVVITDRQTGKSRGYGFVTMTRTEDALLAIRDPNPCIDGRKANVNLAVLGAKPRLMPGTNPAMPPFFPLQTGLPMDPSQAGLFSNPAAAAAAAALVNNPLMNPGLSPNIGGGLLQTPTNHPQMSPISDPTVDNRLQAQLSLNPLTSLNYLLNISNATGNPSPTATAAALAAAANGNQANISPAALALLMSAYGQGANGLSTGLPTNTSFVGVPSVSHPSINGTSLPTTSLLNLNSTTPNTTGLNVLTGSHSVSPFCRTFTPEVSANDLNAYSAAMAYQRLLNMASSYQTIPPSLLTSVNPVNSLSGAMINNPFPSLPNQTMSYANNNNNNANTANNNNGINVSMDQPNSIPLAFPATSRNLVTFTTDMNGTSYDYANHSQELTANMHATLSTGHHPSTSTTPPPLRESIECGVNASMNF</sequence>
<reference evidence="5" key="2">
    <citation type="submission" date="2023-11" db="UniProtKB">
        <authorList>
            <consortium name="WormBaseParasite"/>
        </authorList>
    </citation>
    <scope>IDENTIFICATION</scope>
</reference>
<reference evidence="4" key="1">
    <citation type="submission" date="2022-06" db="EMBL/GenBank/DDBJ databases">
        <authorList>
            <person name="Berger JAMES D."/>
            <person name="Berger JAMES D."/>
        </authorList>
    </citation>
    <scope>NUCLEOTIDE SEQUENCE [LARGE SCALE GENOMIC DNA]</scope>
</reference>
<accession>A0AA85JTT2</accession>
<dbReference type="CDD" id="cd12384">
    <property type="entry name" value="RRM_RBM24_RBM38_like"/>
    <property type="match status" value="1"/>
</dbReference>
<dbReference type="InterPro" id="IPR000504">
    <property type="entry name" value="RRM_dom"/>
</dbReference>
<evidence type="ECO:0000259" key="3">
    <source>
        <dbReference type="PROSITE" id="PS50102"/>
    </source>
</evidence>
<dbReference type="PROSITE" id="PS50102">
    <property type="entry name" value="RRM"/>
    <property type="match status" value="1"/>
</dbReference>
<feature type="domain" description="RRM" evidence="3">
    <location>
        <begin position="12"/>
        <end position="93"/>
    </location>
</feature>
<evidence type="ECO:0000313" key="4">
    <source>
        <dbReference type="Proteomes" id="UP000050795"/>
    </source>
</evidence>
<proteinExistence type="predicted"/>
<evidence type="ECO:0000256" key="1">
    <source>
        <dbReference type="ARBA" id="ARBA00022884"/>
    </source>
</evidence>
<dbReference type="PANTHER" id="PTHR11176:SF46">
    <property type="entry name" value="RRM DOMAIN-CONTAINING PROTEIN"/>
    <property type="match status" value="1"/>
</dbReference>
<dbReference type="GO" id="GO:0003723">
    <property type="term" value="F:RNA binding"/>
    <property type="evidence" value="ECO:0007669"/>
    <property type="project" value="UniProtKB-UniRule"/>
</dbReference>
<dbReference type="InterPro" id="IPR035979">
    <property type="entry name" value="RBD_domain_sf"/>
</dbReference>
<evidence type="ECO:0000256" key="2">
    <source>
        <dbReference type="PROSITE-ProRule" id="PRU00176"/>
    </source>
</evidence>
<dbReference type="PANTHER" id="PTHR11176">
    <property type="entry name" value="BOULE-RELATED"/>
    <property type="match status" value="1"/>
</dbReference>
<dbReference type="SMART" id="SM00360">
    <property type="entry name" value="RRM"/>
    <property type="match status" value="1"/>
</dbReference>
<evidence type="ECO:0000313" key="5">
    <source>
        <dbReference type="WBParaSite" id="TREG1_36000.1"/>
    </source>
</evidence>
<keyword evidence="4" id="KW-1185">Reference proteome</keyword>
<dbReference type="WBParaSite" id="TREG1_36000.1">
    <property type="protein sequence ID" value="TREG1_36000.1"/>
    <property type="gene ID" value="TREG1_36000"/>
</dbReference>
<keyword evidence="1 2" id="KW-0694">RNA-binding</keyword>
<organism evidence="4 5">
    <name type="scientific">Trichobilharzia regenti</name>
    <name type="common">Nasal bird schistosome</name>
    <dbReference type="NCBI Taxonomy" id="157069"/>
    <lineage>
        <taxon>Eukaryota</taxon>
        <taxon>Metazoa</taxon>
        <taxon>Spiralia</taxon>
        <taxon>Lophotrochozoa</taxon>
        <taxon>Platyhelminthes</taxon>
        <taxon>Trematoda</taxon>
        <taxon>Digenea</taxon>
        <taxon>Strigeidida</taxon>
        <taxon>Schistosomatoidea</taxon>
        <taxon>Schistosomatidae</taxon>
        <taxon>Trichobilharzia</taxon>
    </lineage>
</organism>
<name>A0AA85JTT2_TRIRE</name>
<dbReference type="InterPro" id="IPR012677">
    <property type="entry name" value="Nucleotide-bd_a/b_plait_sf"/>
</dbReference>
<dbReference type="Gene3D" id="3.30.70.330">
    <property type="match status" value="1"/>
</dbReference>
<dbReference type="Pfam" id="PF00076">
    <property type="entry name" value="RRM_1"/>
    <property type="match status" value="1"/>
</dbReference>
<dbReference type="SUPFAM" id="SSF54928">
    <property type="entry name" value="RNA-binding domain, RBD"/>
    <property type="match status" value="1"/>
</dbReference>